<reference evidence="6 7" key="1">
    <citation type="journal article" date="2013" name="Curr. Biol.">
        <title>The Genome of the Foraminiferan Reticulomyxa filosa.</title>
        <authorList>
            <person name="Glockner G."/>
            <person name="Hulsmann N."/>
            <person name="Schleicher M."/>
            <person name="Noegel A.A."/>
            <person name="Eichinger L."/>
            <person name="Gallinger C."/>
            <person name="Pawlowski J."/>
            <person name="Sierra R."/>
            <person name="Euteneuer U."/>
            <person name="Pillet L."/>
            <person name="Moustafa A."/>
            <person name="Platzer M."/>
            <person name="Groth M."/>
            <person name="Szafranski K."/>
            <person name="Schliwa M."/>
        </authorList>
    </citation>
    <scope>NUCLEOTIDE SEQUENCE [LARGE SCALE GENOMIC DNA]</scope>
</reference>
<feature type="region of interest" description="Disordered" evidence="4">
    <location>
        <begin position="20"/>
        <end position="51"/>
    </location>
</feature>
<dbReference type="CDD" id="cd17300">
    <property type="entry name" value="PIPKc_PIKfyve"/>
    <property type="match status" value="1"/>
</dbReference>
<dbReference type="SUPFAM" id="SSF56104">
    <property type="entry name" value="SAICAR synthase-like"/>
    <property type="match status" value="1"/>
</dbReference>
<dbReference type="Gene3D" id="3.30.810.10">
    <property type="entry name" value="2-Layer Sandwich"/>
    <property type="match status" value="1"/>
</dbReference>
<sequence length="890" mass="99922">MEGNIEPGNHLLLSQTQMQPQLSNGSAAMGSSPSTPGSPVGSPPIVTFNSNTKPKSVLKLNVERTDLPEDLEFTVDFGNMFADPKVVLQVTLTEESRSNLHINASLRSNPVSRRSSLNNIKKYAFDEKDQDKDKDKDKDRDKDRDKNKAKDKDTDNALIAGNKLVIAASPLDDSDQSFIHNSQDSLSYSSSPSQGEENVELTPQPPDMLTLNFREEKESPVVNNDTSNGHTNSRSTKTNDNSSNNLSTMNTTNNANSNTTTTTTATTTTTTTAATTTTNNNNSINILRKEKEEIKTSEFENQDSEERSGITDQTIPDVRRLVQEAAFLKDPYRGNFGLLLCFNNQTVPVYQNEPSSLIAYTLSSLEYNCRLAHVKSEEIRSCLERKVPTFEELQNKFEGKKKTPKTKEWTADDEIDLEDLLYHLPKIPNTSKLEFLNNRDEYEQKLKELNYTQTASLRSPPLPPSSDVRSSFDASSIGTSMAGPPVQSSGFQSLDALSKMESKANNGNNNNNDNNNNVNNANMNAARGPNNQLPATATSQDMQDGHAENAVNTEDVMKFKFQAVHLHPPAENYMKTVTTFSCTVHYPRQFRALRSRLYEQQEDKQAERNFIESLTRCQAWVSSGGKSGSPFARTLDERYVLKFVSQKEFKMFLDNAERYFEHMASVLFKSFPSVLVHILGVYQISWKTSTLKKNKNVKTDEISTQYVIVMPNLWYSKKVGRPFDLKGSVRGRYAESGASVLWDGNFIEIFQGFPLPLDDASKLHLYKAVHNDTLFLTDSEVVDYSLLVSINQSKNELVLGVIDYFRQYTWDKAAEEAVKSVGMAVGKAAPTIVKPSNYKQRFREAMEKYFMACPDRKTKRLAKSEQKSLKEAVRDIHILSDLVPSSEEIL</sequence>
<organism evidence="6 7">
    <name type="scientific">Reticulomyxa filosa</name>
    <dbReference type="NCBI Taxonomy" id="46433"/>
    <lineage>
        <taxon>Eukaryota</taxon>
        <taxon>Sar</taxon>
        <taxon>Rhizaria</taxon>
        <taxon>Retaria</taxon>
        <taxon>Foraminifera</taxon>
        <taxon>Monothalamids</taxon>
        <taxon>Reticulomyxidae</taxon>
        <taxon>Reticulomyxa</taxon>
    </lineage>
</organism>
<dbReference type="GO" id="GO:0005524">
    <property type="term" value="F:ATP binding"/>
    <property type="evidence" value="ECO:0007669"/>
    <property type="project" value="UniProtKB-UniRule"/>
</dbReference>
<protein>
    <submittedName>
        <fullName evidence="6">FYVE-type zinc finger-containing protein</fullName>
    </submittedName>
</protein>
<feature type="compositionally biased region" description="Low complexity" evidence="4">
    <location>
        <begin position="182"/>
        <end position="193"/>
    </location>
</feature>
<dbReference type="PANTHER" id="PTHR45748:SF26">
    <property type="entry name" value="OS03G0399532 PROTEIN"/>
    <property type="match status" value="1"/>
</dbReference>
<dbReference type="Gene3D" id="3.30.800.10">
    <property type="entry name" value="Phosphatidylinositol Phosphate Kinase II Beta"/>
    <property type="match status" value="1"/>
</dbReference>
<dbReference type="PROSITE" id="PS51455">
    <property type="entry name" value="PIPK"/>
    <property type="match status" value="1"/>
</dbReference>
<feature type="compositionally biased region" description="Low complexity" evidence="4">
    <location>
        <begin position="504"/>
        <end position="526"/>
    </location>
</feature>
<name>X6MR42_RETFI</name>
<keyword evidence="3" id="KW-0418">Kinase</keyword>
<dbReference type="InterPro" id="IPR002498">
    <property type="entry name" value="PInositol-4-P-4/5-kinase_core"/>
</dbReference>
<dbReference type="InterPro" id="IPR027484">
    <property type="entry name" value="PInositol-4-P-5-kinase_N"/>
</dbReference>
<dbReference type="InterPro" id="IPR027483">
    <property type="entry name" value="PInositol-4-P-4/5-kinase_C_sf"/>
</dbReference>
<feature type="region of interest" description="Disordered" evidence="4">
    <location>
        <begin position="453"/>
        <end position="540"/>
    </location>
</feature>
<feature type="compositionally biased region" description="Low complexity" evidence="4">
    <location>
        <begin position="465"/>
        <end position="476"/>
    </location>
</feature>
<feature type="compositionally biased region" description="Polar residues" evidence="4">
    <location>
        <begin position="110"/>
        <end position="119"/>
    </location>
</feature>
<feature type="domain" description="PIPK" evidence="5">
    <location>
        <begin position="515"/>
        <end position="850"/>
    </location>
</feature>
<feature type="compositionally biased region" description="Polar residues" evidence="4">
    <location>
        <begin position="221"/>
        <end position="230"/>
    </location>
</feature>
<evidence type="ECO:0000313" key="6">
    <source>
        <dbReference type="EMBL" id="ETO16324.1"/>
    </source>
</evidence>
<keyword evidence="1 3" id="KW-0547">Nucleotide-binding</keyword>
<dbReference type="GO" id="GO:0000285">
    <property type="term" value="F:1-phosphatidylinositol-3-phosphate 5-kinase activity"/>
    <property type="evidence" value="ECO:0007669"/>
    <property type="project" value="InterPro"/>
</dbReference>
<keyword evidence="3" id="KW-0808">Transferase</keyword>
<gene>
    <name evidence="6" type="ORF">RFI_21028</name>
</gene>
<dbReference type="SMART" id="SM00330">
    <property type="entry name" value="PIPKc"/>
    <property type="match status" value="1"/>
</dbReference>
<evidence type="ECO:0000259" key="5">
    <source>
        <dbReference type="PROSITE" id="PS51455"/>
    </source>
</evidence>
<keyword evidence="7" id="KW-1185">Reference proteome</keyword>
<proteinExistence type="predicted"/>
<dbReference type="GO" id="GO:0046488">
    <property type="term" value="P:phosphatidylinositol metabolic process"/>
    <property type="evidence" value="ECO:0007669"/>
    <property type="project" value="UniProtKB-UniRule"/>
</dbReference>
<evidence type="ECO:0000256" key="3">
    <source>
        <dbReference type="PROSITE-ProRule" id="PRU00781"/>
    </source>
</evidence>
<evidence type="ECO:0000256" key="2">
    <source>
        <dbReference type="ARBA" id="ARBA00022840"/>
    </source>
</evidence>
<dbReference type="OrthoDB" id="158357at2759"/>
<dbReference type="InterPro" id="IPR044769">
    <property type="entry name" value="PIKfyve_PIPKc"/>
</dbReference>
<evidence type="ECO:0000256" key="1">
    <source>
        <dbReference type="ARBA" id="ARBA00022741"/>
    </source>
</evidence>
<evidence type="ECO:0000313" key="7">
    <source>
        <dbReference type="Proteomes" id="UP000023152"/>
    </source>
</evidence>
<comment type="caution">
    <text evidence="6">The sequence shown here is derived from an EMBL/GenBank/DDBJ whole genome shotgun (WGS) entry which is preliminary data.</text>
</comment>
<dbReference type="Pfam" id="PF01504">
    <property type="entry name" value="PIP5K"/>
    <property type="match status" value="1"/>
</dbReference>
<feature type="compositionally biased region" description="Polar residues" evidence="4">
    <location>
        <begin position="529"/>
        <end position="540"/>
    </location>
</feature>
<feature type="compositionally biased region" description="Low complexity" evidence="4">
    <location>
        <begin position="231"/>
        <end position="284"/>
    </location>
</feature>
<feature type="compositionally biased region" description="Low complexity" evidence="4">
    <location>
        <begin position="30"/>
        <end position="44"/>
    </location>
</feature>
<feature type="region of interest" description="Disordered" evidence="4">
    <location>
        <begin position="175"/>
        <end position="284"/>
    </location>
</feature>
<dbReference type="Proteomes" id="UP000023152">
    <property type="component" value="Unassembled WGS sequence"/>
</dbReference>
<dbReference type="FunFam" id="3.30.810.10:FF:000001">
    <property type="entry name" value="1-phosphatidylinositol 3-phosphate 5-kinase FAB1"/>
    <property type="match status" value="1"/>
</dbReference>
<feature type="region of interest" description="Disordered" evidence="4">
    <location>
        <begin position="110"/>
        <end position="154"/>
    </location>
</feature>
<dbReference type="PANTHER" id="PTHR45748">
    <property type="entry name" value="1-PHOSPHATIDYLINOSITOL 3-PHOSPHATE 5-KINASE-RELATED"/>
    <property type="match status" value="1"/>
</dbReference>
<keyword evidence="2 3" id="KW-0067">ATP-binding</keyword>
<accession>X6MR42</accession>
<dbReference type="EMBL" id="ASPP01018370">
    <property type="protein sequence ID" value="ETO16324.1"/>
    <property type="molecule type" value="Genomic_DNA"/>
</dbReference>
<dbReference type="AlphaFoldDB" id="X6MR42"/>
<feature type="compositionally biased region" description="Basic and acidic residues" evidence="4">
    <location>
        <begin position="123"/>
        <end position="154"/>
    </location>
</feature>
<evidence type="ECO:0000256" key="4">
    <source>
        <dbReference type="SAM" id="MobiDB-lite"/>
    </source>
</evidence>